<name>B0CWU1_LACBS</name>
<reference evidence="2 3" key="1">
    <citation type="journal article" date="2008" name="Nature">
        <title>The genome of Laccaria bicolor provides insights into mycorrhizal symbiosis.</title>
        <authorList>
            <person name="Martin F."/>
            <person name="Aerts A."/>
            <person name="Ahren D."/>
            <person name="Brun A."/>
            <person name="Danchin E.G.J."/>
            <person name="Duchaussoy F."/>
            <person name="Gibon J."/>
            <person name="Kohler A."/>
            <person name="Lindquist E."/>
            <person name="Pereda V."/>
            <person name="Salamov A."/>
            <person name="Shapiro H.J."/>
            <person name="Wuyts J."/>
            <person name="Blaudez D."/>
            <person name="Buee M."/>
            <person name="Brokstein P."/>
            <person name="Canbaeck B."/>
            <person name="Cohen D."/>
            <person name="Courty P.E."/>
            <person name="Coutinho P.M."/>
            <person name="Delaruelle C."/>
            <person name="Detter J.C."/>
            <person name="Deveau A."/>
            <person name="DiFazio S."/>
            <person name="Duplessis S."/>
            <person name="Fraissinet-Tachet L."/>
            <person name="Lucic E."/>
            <person name="Frey-Klett P."/>
            <person name="Fourrey C."/>
            <person name="Feussner I."/>
            <person name="Gay G."/>
            <person name="Grimwood J."/>
            <person name="Hoegger P.J."/>
            <person name="Jain P."/>
            <person name="Kilaru S."/>
            <person name="Labbe J."/>
            <person name="Lin Y.C."/>
            <person name="Legue V."/>
            <person name="Le Tacon F."/>
            <person name="Marmeisse R."/>
            <person name="Melayah D."/>
            <person name="Montanini B."/>
            <person name="Muratet M."/>
            <person name="Nehls U."/>
            <person name="Niculita-Hirzel H."/>
            <person name="Oudot-Le Secq M.P."/>
            <person name="Peter M."/>
            <person name="Quesneville H."/>
            <person name="Rajashekar B."/>
            <person name="Reich M."/>
            <person name="Rouhier N."/>
            <person name="Schmutz J."/>
            <person name="Yin T."/>
            <person name="Chalot M."/>
            <person name="Henrissat B."/>
            <person name="Kuees U."/>
            <person name="Lucas S."/>
            <person name="Van de Peer Y."/>
            <person name="Podila G.K."/>
            <person name="Polle A."/>
            <person name="Pukkila P.J."/>
            <person name="Richardson P.M."/>
            <person name="Rouze P."/>
            <person name="Sanders I.R."/>
            <person name="Stajich J.E."/>
            <person name="Tunlid A."/>
            <person name="Tuskan G."/>
            <person name="Grigoriev I.V."/>
        </authorList>
    </citation>
    <scope>NUCLEOTIDE SEQUENCE [LARGE SCALE GENOMIC DNA]</scope>
    <source>
        <strain evidence="3">S238N-H82 / ATCC MYA-4686</strain>
    </source>
</reference>
<evidence type="ECO:0000313" key="2">
    <source>
        <dbReference type="EMBL" id="EDR13565.1"/>
    </source>
</evidence>
<dbReference type="KEGG" id="lbc:LACBIDRAFT_308630"/>
<dbReference type="GeneID" id="6071912"/>
<keyword evidence="3" id="KW-1185">Reference proteome</keyword>
<sequence>MITSSPWNLPESSQVWIHLNPFSNDVLALPQCARTGMGACGWPTLWGLGLLAGTHSATCGAKFWTYDHANPTIPGIQVEAYTMTRQRKRQHKSMDAPPSPTRHRYTNSDIQYIFRRDPAFSG</sequence>
<gene>
    <name evidence="2" type="ORF">LACBIDRAFT_308630</name>
</gene>
<feature type="region of interest" description="Disordered" evidence="1">
    <location>
        <begin position="85"/>
        <end position="105"/>
    </location>
</feature>
<dbReference type="HOGENOM" id="CLU_2027119_0_0_1"/>
<dbReference type="InParanoid" id="B0CWU1"/>
<dbReference type="EMBL" id="DS547093">
    <property type="protein sequence ID" value="EDR13565.1"/>
    <property type="molecule type" value="Genomic_DNA"/>
</dbReference>
<proteinExistence type="predicted"/>
<dbReference type="Proteomes" id="UP000001194">
    <property type="component" value="Unassembled WGS sequence"/>
</dbReference>
<dbReference type="RefSeq" id="XP_001876063.1">
    <property type="nucleotide sequence ID" value="XM_001876028.1"/>
</dbReference>
<dbReference type="AlphaFoldDB" id="B0CWU1"/>
<protein>
    <submittedName>
        <fullName evidence="2">Predicted protein</fullName>
    </submittedName>
</protein>
<accession>B0CWU1</accession>
<evidence type="ECO:0000313" key="3">
    <source>
        <dbReference type="Proteomes" id="UP000001194"/>
    </source>
</evidence>
<evidence type="ECO:0000256" key="1">
    <source>
        <dbReference type="SAM" id="MobiDB-lite"/>
    </source>
</evidence>
<organism evidence="3">
    <name type="scientific">Laccaria bicolor (strain S238N-H82 / ATCC MYA-4686)</name>
    <name type="common">Bicoloured deceiver</name>
    <name type="synonym">Laccaria laccata var. bicolor</name>
    <dbReference type="NCBI Taxonomy" id="486041"/>
    <lineage>
        <taxon>Eukaryota</taxon>
        <taxon>Fungi</taxon>
        <taxon>Dikarya</taxon>
        <taxon>Basidiomycota</taxon>
        <taxon>Agaricomycotina</taxon>
        <taxon>Agaricomycetes</taxon>
        <taxon>Agaricomycetidae</taxon>
        <taxon>Agaricales</taxon>
        <taxon>Agaricineae</taxon>
        <taxon>Hydnangiaceae</taxon>
        <taxon>Laccaria</taxon>
    </lineage>
</organism>